<reference evidence="1 2" key="1">
    <citation type="submission" date="2017-05" db="EMBL/GenBank/DDBJ databases">
        <authorList>
            <person name="Varghese N."/>
            <person name="Submissions S."/>
        </authorList>
    </citation>
    <scope>NUCLEOTIDE SEQUENCE [LARGE SCALE GENOMIC DNA]</scope>
    <source>
        <strain evidence="1 2">DSM 28214</strain>
    </source>
</reference>
<dbReference type="RefSeq" id="WP_283422228.1">
    <property type="nucleotide sequence ID" value="NZ_FXTZ01000006.1"/>
</dbReference>
<gene>
    <name evidence="1" type="ORF">SAMN06264346_106108</name>
</gene>
<proteinExistence type="predicted"/>
<evidence type="ECO:0000313" key="2">
    <source>
        <dbReference type="Proteomes" id="UP001157960"/>
    </source>
</evidence>
<organism evidence="1 2">
    <name type="scientific">Chryseobacterium profundimaris</name>
    <dbReference type="NCBI Taxonomy" id="1387275"/>
    <lineage>
        <taxon>Bacteria</taxon>
        <taxon>Pseudomonadati</taxon>
        <taxon>Bacteroidota</taxon>
        <taxon>Flavobacteriia</taxon>
        <taxon>Flavobacteriales</taxon>
        <taxon>Weeksellaceae</taxon>
        <taxon>Chryseobacterium group</taxon>
        <taxon>Chryseobacterium</taxon>
    </lineage>
</organism>
<comment type="caution">
    <text evidence="1">The sequence shown here is derived from an EMBL/GenBank/DDBJ whole genome shotgun (WGS) entry which is preliminary data.</text>
</comment>
<keyword evidence="2" id="KW-1185">Reference proteome</keyword>
<evidence type="ECO:0000313" key="1">
    <source>
        <dbReference type="EMBL" id="SMP21941.1"/>
    </source>
</evidence>
<accession>A0ABY1NYU7</accession>
<sequence length="248" mass="28810">MFFDTVLKEGDFDYAEYRGKILLCNELSDENYKKLLENSIYTRAELGFENMSAEKVKYLVEKILLLSETNYNLFKEKFPDQHIDLIANHQGKLIEDFEKYSLDEKDIILLLGDLSKITHQTKIEIIKKIDSDVIINNKDISIIVCTILSNSAYIPLEYQVLEGVFRNATSIENRIKLFNIQFEKLSVEDISNLLKILPYPYSEIAISRKRPTIPLNDYNNEFVNNLSNQGLISSFEVKKDEIKVVANY</sequence>
<protein>
    <submittedName>
        <fullName evidence="1">Uncharacterized protein</fullName>
    </submittedName>
</protein>
<dbReference type="EMBL" id="FXTZ01000006">
    <property type="protein sequence ID" value="SMP21941.1"/>
    <property type="molecule type" value="Genomic_DNA"/>
</dbReference>
<dbReference type="Proteomes" id="UP001157960">
    <property type="component" value="Unassembled WGS sequence"/>
</dbReference>
<name>A0ABY1NYU7_9FLAO</name>